<keyword evidence="2" id="KW-1185">Reference proteome</keyword>
<evidence type="ECO:0000313" key="1">
    <source>
        <dbReference type="EMBL" id="KAJ3006034.1"/>
    </source>
</evidence>
<sequence length="184" mass="19813">MKVLEVNSHVVTFWGSRFYAHTAVYTRSVNSTRPLSRSRRTRGARQEEQAAVAALLSGANKSAQKAKKPRPPKCKASATVATTLGKEDEPKGGGKDEGARARARRAEAVSSSAAGWTYTRTGWTGGSEPRAGTWCEASSTTASASSKPRGRAKAIVIGRTRACSVHACRLDRQPRVIWFVGRIL</sequence>
<accession>A0ACC1Q021</accession>
<evidence type="ECO:0000313" key="2">
    <source>
        <dbReference type="Proteomes" id="UP001144978"/>
    </source>
</evidence>
<dbReference type="Proteomes" id="UP001144978">
    <property type="component" value="Unassembled WGS sequence"/>
</dbReference>
<proteinExistence type="predicted"/>
<gene>
    <name evidence="1" type="ORF">NUW54_g4086</name>
</gene>
<name>A0ACC1Q021_9APHY</name>
<dbReference type="EMBL" id="JANSHE010000904">
    <property type="protein sequence ID" value="KAJ3006034.1"/>
    <property type="molecule type" value="Genomic_DNA"/>
</dbReference>
<organism evidence="1 2">
    <name type="scientific">Trametes sanguinea</name>
    <dbReference type="NCBI Taxonomy" id="158606"/>
    <lineage>
        <taxon>Eukaryota</taxon>
        <taxon>Fungi</taxon>
        <taxon>Dikarya</taxon>
        <taxon>Basidiomycota</taxon>
        <taxon>Agaricomycotina</taxon>
        <taxon>Agaricomycetes</taxon>
        <taxon>Polyporales</taxon>
        <taxon>Polyporaceae</taxon>
        <taxon>Trametes</taxon>
    </lineage>
</organism>
<reference evidence="1" key="1">
    <citation type="submission" date="2022-08" db="EMBL/GenBank/DDBJ databases">
        <title>Genome Sequence of Pycnoporus sanguineus.</title>
        <authorList>
            <person name="Buettner E."/>
        </authorList>
    </citation>
    <scope>NUCLEOTIDE SEQUENCE</scope>
    <source>
        <strain evidence="1">CG-C14</strain>
    </source>
</reference>
<protein>
    <submittedName>
        <fullName evidence="1">Uncharacterized protein</fullName>
    </submittedName>
</protein>
<comment type="caution">
    <text evidence="1">The sequence shown here is derived from an EMBL/GenBank/DDBJ whole genome shotgun (WGS) entry which is preliminary data.</text>
</comment>